<dbReference type="Pfam" id="PF02170">
    <property type="entry name" value="PAZ"/>
    <property type="match status" value="1"/>
</dbReference>
<name>A0A5C2SPG0_9APHY</name>
<dbReference type="CDD" id="cd02846">
    <property type="entry name" value="PAZ_argonaute_like"/>
    <property type="match status" value="1"/>
</dbReference>
<protein>
    <submittedName>
        <fullName evidence="4">Argonaute-like protein</fullName>
    </submittedName>
</protein>
<feature type="compositionally biased region" description="Basic and acidic residues" evidence="1">
    <location>
        <begin position="1"/>
        <end position="10"/>
    </location>
</feature>
<feature type="domain" description="PAZ" evidence="2">
    <location>
        <begin position="300"/>
        <end position="418"/>
    </location>
</feature>
<dbReference type="Gene3D" id="2.170.260.10">
    <property type="entry name" value="paz domain"/>
    <property type="match status" value="1"/>
</dbReference>
<dbReference type="PROSITE" id="PS50822">
    <property type="entry name" value="PIWI"/>
    <property type="match status" value="1"/>
</dbReference>
<evidence type="ECO:0000256" key="1">
    <source>
        <dbReference type="SAM" id="MobiDB-lite"/>
    </source>
</evidence>
<dbReference type="SUPFAM" id="SSF101690">
    <property type="entry name" value="PAZ domain"/>
    <property type="match status" value="1"/>
</dbReference>
<dbReference type="AlphaFoldDB" id="A0A5C2SPG0"/>
<dbReference type="InterPro" id="IPR003165">
    <property type="entry name" value="Piwi"/>
</dbReference>
<dbReference type="InterPro" id="IPR032473">
    <property type="entry name" value="Argonaute_Mid_dom"/>
</dbReference>
<dbReference type="SMART" id="SM00950">
    <property type="entry name" value="Piwi"/>
    <property type="match status" value="1"/>
</dbReference>
<dbReference type="Pfam" id="PF16486">
    <property type="entry name" value="ArgoN"/>
    <property type="match status" value="1"/>
</dbReference>
<dbReference type="Pfam" id="PF16488">
    <property type="entry name" value="ArgoL2"/>
    <property type="match status" value="1"/>
</dbReference>
<gene>
    <name evidence="4" type="ORF">L227DRAFT_591876</name>
</gene>
<keyword evidence="5" id="KW-1185">Reference proteome</keyword>
<dbReference type="GO" id="GO:0003723">
    <property type="term" value="F:RNA binding"/>
    <property type="evidence" value="ECO:0007669"/>
    <property type="project" value="InterPro"/>
</dbReference>
<evidence type="ECO:0000313" key="4">
    <source>
        <dbReference type="EMBL" id="RPD63356.1"/>
    </source>
</evidence>
<dbReference type="InterPro" id="IPR036397">
    <property type="entry name" value="RNaseH_sf"/>
</dbReference>
<dbReference type="SUPFAM" id="SSF53098">
    <property type="entry name" value="Ribonuclease H-like"/>
    <property type="match status" value="1"/>
</dbReference>
<evidence type="ECO:0000313" key="5">
    <source>
        <dbReference type="Proteomes" id="UP000313359"/>
    </source>
</evidence>
<dbReference type="InterPro" id="IPR032472">
    <property type="entry name" value="ArgoL2"/>
</dbReference>
<dbReference type="EMBL" id="ML122256">
    <property type="protein sequence ID" value="RPD63356.1"/>
    <property type="molecule type" value="Genomic_DNA"/>
</dbReference>
<dbReference type="InterPro" id="IPR012337">
    <property type="entry name" value="RNaseH-like_sf"/>
</dbReference>
<dbReference type="Gene3D" id="3.30.420.10">
    <property type="entry name" value="Ribonuclease H-like superfamily/Ribonuclease H"/>
    <property type="match status" value="1"/>
</dbReference>
<dbReference type="InterPro" id="IPR003100">
    <property type="entry name" value="PAZ_dom"/>
</dbReference>
<organism evidence="4 5">
    <name type="scientific">Lentinus tigrinus ALCF2SS1-6</name>
    <dbReference type="NCBI Taxonomy" id="1328759"/>
    <lineage>
        <taxon>Eukaryota</taxon>
        <taxon>Fungi</taxon>
        <taxon>Dikarya</taxon>
        <taxon>Basidiomycota</taxon>
        <taxon>Agaricomycotina</taxon>
        <taxon>Agaricomycetes</taxon>
        <taxon>Polyporales</taxon>
        <taxon>Polyporaceae</taxon>
        <taxon>Lentinus</taxon>
    </lineage>
</organism>
<dbReference type="Gene3D" id="3.40.50.2300">
    <property type="match status" value="1"/>
</dbReference>
<accession>A0A5C2SPG0</accession>
<evidence type="ECO:0000259" key="2">
    <source>
        <dbReference type="PROSITE" id="PS50821"/>
    </source>
</evidence>
<dbReference type="STRING" id="1328759.A0A5C2SPG0"/>
<dbReference type="Pfam" id="PF16487">
    <property type="entry name" value="ArgoMid"/>
    <property type="match status" value="1"/>
</dbReference>
<dbReference type="InterPro" id="IPR032474">
    <property type="entry name" value="Argonaute_N"/>
</dbReference>
<feature type="compositionally biased region" description="Gly residues" evidence="1">
    <location>
        <begin position="11"/>
        <end position="20"/>
    </location>
</feature>
<feature type="compositionally biased region" description="Low complexity" evidence="1">
    <location>
        <begin position="54"/>
        <end position="69"/>
    </location>
</feature>
<sequence length="945" mass="105627">MPPTPDRDPGTRGGSAGGRGLPRTSSGFPNNRGPGTPWLRTRGRAGAPLGSDRNGANNAGFGPAAATPQLPQPPAWTRALPDTSAAVTTIGVKRAAFGQSGRTLQVYTNHFKTSIPEGLIYHYDVIDGGNKTLPLRLNMEIVKRLQKVVAPEVFTPPAVYDGRKNMFAPRQLSLGPTDAQEVKEGGPRRRGPRVYSVKLTLVKTINTEVLRRFVAGKQSHDNDVLTAITALNVAVRMQPSLDYPFNARSFFTNRETKDIGGGIVLWRGYFQSVRPAIGRMLINVDITTGFMYKPGRLLDLALDYLGKTRADPNFLAPTRGLPERERLRLQRFLSGVRIQVYIPGRDLSGSAHRNPRPVYKLTPVGAKNLSFKNRDGITTNVMEYFQSVHNYTLRFPDVICVEFASGAQIPMECCFVPEGQFMRKQVPPEKVKDVLAFSAKSPQERLKSICDGLQTLAYSGSDYVREFGMQVEERHLTVQARVLTAPTLKYGEGSQQPTVVPKRDWQGEWNMIDKKFYEPVSLQRWIVVIYESPRYFRMADAEAMVKSFLLKFQDVGIEVGERDPIIRYGNSSGNIPAQLKDIGHQCLLKHGKDGGPQLIVVVLPEMADDIYHQVKYFGDIIQGVPTQCLKSWNCKQSKPQYYANVCLKINMKMGGINVILDPRSVAALTDPHNPTMVMGADVNHPAPGSDYGRPSFTSLVGSVDSDSSRYVAQCRPQTARVEIIEDLQDMAENILRLYKNYRTQKEKKRFDLKRILYYRDGVSEGEFVQVLQQELPQLKAACAKFGIDPKITVVVVGKRHHVRFFPMRPEDADFSGNCPAGTVVDSDITHPTEFDFYLQSPTSRSAHYSVLYDENNFTPDHLQGLSYALCHVHARTTRSVSIPAAIYYAGIVGKRAKLHYPIGSYKHLDDSSSQLSSAEADRKMTEFRTEFHAVHENSSYLMYFA</sequence>
<dbReference type="OrthoDB" id="10252740at2759"/>
<dbReference type="SMART" id="SM01163">
    <property type="entry name" value="DUF1785"/>
    <property type="match status" value="1"/>
</dbReference>
<reference evidence="4" key="1">
    <citation type="journal article" date="2018" name="Genome Biol. Evol.">
        <title>Genomics and development of Lentinus tigrinus, a white-rot wood-decaying mushroom with dimorphic fruiting bodies.</title>
        <authorList>
            <person name="Wu B."/>
            <person name="Xu Z."/>
            <person name="Knudson A."/>
            <person name="Carlson A."/>
            <person name="Chen N."/>
            <person name="Kovaka S."/>
            <person name="LaButti K."/>
            <person name="Lipzen A."/>
            <person name="Pennachio C."/>
            <person name="Riley R."/>
            <person name="Schakwitz W."/>
            <person name="Umezawa K."/>
            <person name="Ohm R.A."/>
            <person name="Grigoriev I.V."/>
            <person name="Nagy L.G."/>
            <person name="Gibbons J."/>
            <person name="Hibbett D."/>
        </authorList>
    </citation>
    <scope>NUCLEOTIDE SEQUENCE [LARGE SCALE GENOMIC DNA]</scope>
    <source>
        <strain evidence="4">ALCF2SS1-6</strain>
    </source>
</reference>
<dbReference type="Proteomes" id="UP000313359">
    <property type="component" value="Unassembled WGS sequence"/>
</dbReference>
<dbReference type="InterPro" id="IPR036085">
    <property type="entry name" value="PAZ_dom_sf"/>
</dbReference>
<dbReference type="Pfam" id="PF08699">
    <property type="entry name" value="ArgoL1"/>
    <property type="match status" value="1"/>
</dbReference>
<dbReference type="CDD" id="cd04657">
    <property type="entry name" value="Piwi_ago-like"/>
    <property type="match status" value="1"/>
</dbReference>
<evidence type="ECO:0000259" key="3">
    <source>
        <dbReference type="PROSITE" id="PS50822"/>
    </source>
</evidence>
<dbReference type="InterPro" id="IPR045246">
    <property type="entry name" value="Piwi_ago-like"/>
</dbReference>
<feature type="region of interest" description="Disordered" evidence="1">
    <location>
        <begin position="1"/>
        <end position="74"/>
    </location>
</feature>
<proteinExistence type="predicted"/>
<feature type="domain" description="Piwi" evidence="3">
    <location>
        <begin position="598"/>
        <end position="901"/>
    </location>
</feature>
<dbReference type="PROSITE" id="PS50821">
    <property type="entry name" value="PAZ"/>
    <property type="match status" value="1"/>
</dbReference>
<dbReference type="PANTHER" id="PTHR22891">
    <property type="entry name" value="EUKARYOTIC TRANSLATION INITIATION FACTOR 2C"/>
    <property type="match status" value="1"/>
</dbReference>
<dbReference type="InterPro" id="IPR014811">
    <property type="entry name" value="ArgoL1"/>
</dbReference>
<dbReference type="Pfam" id="PF02171">
    <property type="entry name" value="Piwi"/>
    <property type="match status" value="1"/>
</dbReference>